<sequence>MTLSFASSVLAWKLFDKMLQRDLRSWQDTSDRVRLLGSYPRFTWIFSAGGHTALLPTRTFPEQGKYACRISFYHMGQSPGS</sequence>
<reference evidence="1" key="1">
    <citation type="journal article" date="2023" name="GigaByte">
        <title>Genome assembly of the bearded iris, Iris pallida Lam.</title>
        <authorList>
            <person name="Bruccoleri R.E."/>
            <person name="Oakeley E.J."/>
            <person name="Faust A.M.E."/>
            <person name="Altorfer M."/>
            <person name="Dessus-Babus S."/>
            <person name="Burckhardt D."/>
            <person name="Oertli M."/>
            <person name="Naumann U."/>
            <person name="Petersen F."/>
            <person name="Wong J."/>
        </authorList>
    </citation>
    <scope>NUCLEOTIDE SEQUENCE</scope>
    <source>
        <strain evidence="1">GSM-AAB239-AS_SAM_17_03QT</strain>
    </source>
</reference>
<evidence type="ECO:0008006" key="3">
    <source>
        <dbReference type="Google" id="ProtNLM"/>
    </source>
</evidence>
<keyword evidence="2" id="KW-1185">Reference proteome</keyword>
<gene>
    <name evidence="1" type="ORF">M6B38_215175</name>
</gene>
<proteinExistence type="predicted"/>
<dbReference type="Proteomes" id="UP001140949">
    <property type="component" value="Unassembled WGS sequence"/>
</dbReference>
<organism evidence="1 2">
    <name type="scientific">Iris pallida</name>
    <name type="common">Sweet iris</name>
    <dbReference type="NCBI Taxonomy" id="29817"/>
    <lineage>
        <taxon>Eukaryota</taxon>
        <taxon>Viridiplantae</taxon>
        <taxon>Streptophyta</taxon>
        <taxon>Embryophyta</taxon>
        <taxon>Tracheophyta</taxon>
        <taxon>Spermatophyta</taxon>
        <taxon>Magnoliopsida</taxon>
        <taxon>Liliopsida</taxon>
        <taxon>Asparagales</taxon>
        <taxon>Iridaceae</taxon>
        <taxon>Iridoideae</taxon>
        <taxon>Irideae</taxon>
        <taxon>Iris</taxon>
    </lineage>
</organism>
<dbReference type="AlphaFoldDB" id="A0AAX6E1N1"/>
<dbReference type="EMBL" id="JANAVB010040619">
    <property type="protein sequence ID" value="KAJ6797948.1"/>
    <property type="molecule type" value="Genomic_DNA"/>
</dbReference>
<accession>A0AAX6E1N1</accession>
<name>A0AAX6E1N1_IRIPA</name>
<comment type="caution">
    <text evidence="1">The sequence shown here is derived from an EMBL/GenBank/DDBJ whole genome shotgun (WGS) entry which is preliminary data.</text>
</comment>
<reference evidence="1" key="2">
    <citation type="submission" date="2023-04" db="EMBL/GenBank/DDBJ databases">
        <authorList>
            <person name="Bruccoleri R.E."/>
            <person name="Oakeley E.J."/>
            <person name="Faust A.-M."/>
            <person name="Dessus-Babus S."/>
            <person name="Altorfer M."/>
            <person name="Burckhardt D."/>
            <person name="Oertli M."/>
            <person name="Naumann U."/>
            <person name="Petersen F."/>
            <person name="Wong J."/>
        </authorList>
    </citation>
    <scope>NUCLEOTIDE SEQUENCE</scope>
    <source>
        <strain evidence="1">GSM-AAB239-AS_SAM_17_03QT</strain>
        <tissue evidence="1">Leaf</tissue>
    </source>
</reference>
<evidence type="ECO:0000313" key="2">
    <source>
        <dbReference type="Proteomes" id="UP001140949"/>
    </source>
</evidence>
<evidence type="ECO:0000313" key="1">
    <source>
        <dbReference type="EMBL" id="KAJ6797948.1"/>
    </source>
</evidence>
<protein>
    <recommendedName>
        <fullName evidence="3">Ig-like domain-containing protein</fullName>
    </recommendedName>
</protein>